<dbReference type="GO" id="GO:0051301">
    <property type="term" value="P:cell division"/>
    <property type="evidence" value="ECO:0007669"/>
    <property type="project" value="UniProtKB-KW"/>
</dbReference>
<comment type="pathway">
    <text evidence="10 11">Cell wall biogenesis; peptidoglycan biosynthesis.</text>
</comment>
<keyword evidence="2 10" id="KW-0436">Ligase</keyword>
<feature type="domain" description="Mur ligase central" evidence="14">
    <location>
        <begin position="106"/>
        <end position="294"/>
    </location>
</feature>
<evidence type="ECO:0000256" key="6">
    <source>
        <dbReference type="ARBA" id="ARBA00022960"/>
    </source>
</evidence>
<dbReference type="SUPFAM" id="SSF63418">
    <property type="entry name" value="MurE/MurF N-terminal domain"/>
    <property type="match status" value="1"/>
</dbReference>
<keyword evidence="6 10" id="KW-0133">Cell shape</keyword>
<dbReference type="GO" id="GO:0005524">
    <property type="term" value="F:ATP binding"/>
    <property type="evidence" value="ECO:0007669"/>
    <property type="project" value="UniProtKB-UniRule"/>
</dbReference>
<dbReference type="HAMAP" id="MF_02019">
    <property type="entry name" value="MurF"/>
    <property type="match status" value="1"/>
</dbReference>
<dbReference type="InterPro" id="IPR035911">
    <property type="entry name" value="MurE/MurF_N"/>
</dbReference>
<keyword evidence="1 10" id="KW-0963">Cytoplasm</keyword>
<comment type="function">
    <text evidence="10 11">Involved in cell wall formation. Catalyzes the final step in the synthesis of UDP-N-acetylmuramoyl-pentapeptide, the precursor of murein.</text>
</comment>
<dbReference type="Pfam" id="PF08245">
    <property type="entry name" value="Mur_ligase_M"/>
    <property type="match status" value="1"/>
</dbReference>
<dbReference type="SUPFAM" id="SSF53623">
    <property type="entry name" value="MurD-like peptide ligases, catalytic domain"/>
    <property type="match status" value="1"/>
</dbReference>
<dbReference type="InterPro" id="IPR005863">
    <property type="entry name" value="UDP-N-AcMur_synth"/>
</dbReference>
<dbReference type="UniPathway" id="UPA00219"/>
<dbReference type="GO" id="GO:0005737">
    <property type="term" value="C:cytoplasm"/>
    <property type="evidence" value="ECO:0007669"/>
    <property type="project" value="UniProtKB-SubCell"/>
</dbReference>
<dbReference type="EC" id="6.3.2.10" evidence="10 11"/>
<evidence type="ECO:0000256" key="9">
    <source>
        <dbReference type="ARBA" id="ARBA00023316"/>
    </source>
</evidence>
<evidence type="ECO:0000313" key="16">
    <source>
        <dbReference type="Proteomes" id="UP000004931"/>
    </source>
</evidence>
<feature type="domain" description="Mur ligase C-terminal" evidence="13">
    <location>
        <begin position="316"/>
        <end position="433"/>
    </location>
</feature>
<dbReference type="InterPro" id="IPR051046">
    <property type="entry name" value="MurCDEF_CellWall_CoF430Synth"/>
</dbReference>
<evidence type="ECO:0000256" key="2">
    <source>
        <dbReference type="ARBA" id="ARBA00022598"/>
    </source>
</evidence>
<proteinExistence type="inferred from homology"/>
<keyword evidence="4 10" id="KW-0547">Nucleotide-binding</keyword>
<dbReference type="NCBIfam" id="TIGR01143">
    <property type="entry name" value="murF"/>
    <property type="match status" value="1"/>
</dbReference>
<comment type="subcellular location">
    <subcellularLocation>
        <location evidence="10 11">Cytoplasm</location>
    </subcellularLocation>
</comment>
<dbReference type="OrthoDB" id="9801978at2"/>
<dbReference type="Gene3D" id="3.40.1390.10">
    <property type="entry name" value="MurE/MurF, N-terminal domain"/>
    <property type="match status" value="1"/>
</dbReference>
<keyword evidence="9 10" id="KW-0961">Cell wall biogenesis/degradation</keyword>
<organism evidence="15 16">
    <name type="scientific">marine gamma proteobacterium HTCC2143</name>
    <dbReference type="NCBI Taxonomy" id="247633"/>
    <lineage>
        <taxon>Bacteria</taxon>
        <taxon>Pseudomonadati</taxon>
        <taxon>Pseudomonadota</taxon>
        <taxon>Gammaproteobacteria</taxon>
        <taxon>Cellvibrionales</taxon>
        <taxon>Spongiibacteraceae</taxon>
        <taxon>BD1-7 clade</taxon>
    </lineage>
</organism>
<keyword evidence="3 10" id="KW-0132">Cell division</keyword>
<evidence type="ECO:0000256" key="1">
    <source>
        <dbReference type="ARBA" id="ARBA00022490"/>
    </source>
</evidence>
<evidence type="ECO:0000256" key="10">
    <source>
        <dbReference type="HAMAP-Rule" id="MF_02019"/>
    </source>
</evidence>
<dbReference type="InterPro" id="IPR036565">
    <property type="entry name" value="Mur-like_cat_sf"/>
</dbReference>
<dbReference type="GO" id="GO:0071555">
    <property type="term" value="P:cell wall organization"/>
    <property type="evidence" value="ECO:0007669"/>
    <property type="project" value="UniProtKB-KW"/>
</dbReference>
<evidence type="ECO:0000256" key="4">
    <source>
        <dbReference type="ARBA" id="ARBA00022741"/>
    </source>
</evidence>
<feature type="binding site" evidence="10">
    <location>
        <begin position="107"/>
        <end position="113"/>
    </location>
    <ligand>
        <name>ATP</name>
        <dbReference type="ChEBI" id="CHEBI:30616"/>
    </ligand>
</feature>
<dbReference type="GO" id="GO:0009252">
    <property type="term" value="P:peptidoglycan biosynthetic process"/>
    <property type="evidence" value="ECO:0007669"/>
    <property type="project" value="UniProtKB-UniRule"/>
</dbReference>
<keyword evidence="7 10" id="KW-0573">Peptidoglycan synthesis</keyword>
<dbReference type="AlphaFoldDB" id="A0YHM2"/>
<dbReference type="SUPFAM" id="SSF53244">
    <property type="entry name" value="MurD-like peptide ligases, peptide-binding domain"/>
    <property type="match status" value="1"/>
</dbReference>
<feature type="domain" description="Mur ligase N-terminal catalytic" evidence="12">
    <location>
        <begin position="25"/>
        <end position="92"/>
    </location>
</feature>
<dbReference type="Pfam" id="PF02875">
    <property type="entry name" value="Mur_ligase_C"/>
    <property type="match status" value="1"/>
</dbReference>
<protein>
    <recommendedName>
        <fullName evidence="10 11">UDP-N-acetylmuramoyl-tripeptide--D-alanyl-D-alanine ligase</fullName>
        <ecNumber evidence="10 11">6.3.2.10</ecNumber>
    </recommendedName>
    <alternativeName>
        <fullName evidence="10">D-alanyl-D-alanine-adding enzyme</fullName>
    </alternativeName>
</protein>
<comment type="similarity">
    <text evidence="10">Belongs to the MurCDEF family. MurF subfamily.</text>
</comment>
<dbReference type="eggNOG" id="COG0770">
    <property type="taxonomic scope" value="Bacteria"/>
</dbReference>
<dbReference type="InterPro" id="IPR000713">
    <property type="entry name" value="Mur_ligase_N"/>
</dbReference>
<evidence type="ECO:0000313" key="15">
    <source>
        <dbReference type="EMBL" id="EAW29668.1"/>
    </source>
</evidence>
<accession>A0YHM2</accession>
<evidence type="ECO:0000256" key="8">
    <source>
        <dbReference type="ARBA" id="ARBA00023306"/>
    </source>
</evidence>
<dbReference type="STRING" id="247633.GP2143_10902"/>
<dbReference type="Gene3D" id="3.90.190.20">
    <property type="entry name" value="Mur ligase, C-terminal domain"/>
    <property type="match status" value="1"/>
</dbReference>
<dbReference type="InterPro" id="IPR013221">
    <property type="entry name" value="Mur_ligase_cen"/>
</dbReference>
<comment type="catalytic activity">
    <reaction evidence="10 11">
        <text>D-alanyl-D-alanine + UDP-N-acetyl-alpha-D-muramoyl-L-alanyl-gamma-D-glutamyl-meso-2,6-diaminopimelate + ATP = UDP-N-acetyl-alpha-D-muramoyl-L-alanyl-gamma-D-glutamyl-meso-2,6-diaminopimeloyl-D-alanyl-D-alanine + ADP + phosphate + H(+)</text>
        <dbReference type="Rhea" id="RHEA:28374"/>
        <dbReference type="ChEBI" id="CHEBI:15378"/>
        <dbReference type="ChEBI" id="CHEBI:30616"/>
        <dbReference type="ChEBI" id="CHEBI:43474"/>
        <dbReference type="ChEBI" id="CHEBI:57822"/>
        <dbReference type="ChEBI" id="CHEBI:61386"/>
        <dbReference type="ChEBI" id="CHEBI:83905"/>
        <dbReference type="ChEBI" id="CHEBI:456216"/>
        <dbReference type="EC" id="6.3.2.10"/>
    </reaction>
</comment>
<dbReference type="PANTHER" id="PTHR43024">
    <property type="entry name" value="UDP-N-ACETYLMURAMOYL-TRIPEPTIDE--D-ALANYL-D-ALANINE LIGASE"/>
    <property type="match status" value="1"/>
</dbReference>
<evidence type="ECO:0000256" key="7">
    <source>
        <dbReference type="ARBA" id="ARBA00022984"/>
    </source>
</evidence>
<evidence type="ECO:0000256" key="5">
    <source>
        <dbReference type="ARBA" id="ARBA00022840"/>
    </source>
</evidence>
<dbReference type="Proteomes" id="UP000004931">
    <property type="component" value="Unassembled WGS sequence"/>
</dbReference>
<dbReference type="Gene3D" id="3.40.1190.10">
    <property type="entry name" value="Mur-like, catalytic domain"/>
    <property type="match status" value="1"/>
</dbReference>
<name>A0YHM2_9GAMM</name>
<dbReference type="EMBL" id="AAVT01000019">
    <property type="protein sequence ID" value="EAW29668.1"/>
    <property type="molecule type" value="Genomic_DNA"/>
</dbReference>
<dbReference type="InterPro" id="IPR004101">
    <property type="entry name" value="Mur_ligase_C"/>
</dbReference>
<evidence type="ECO:0000259" key="12">
    <source>
        <dbReference type="Pfam" id="PF01225"/>
    </source>
</evidence>
<dbReference type="InterPro" id="IPR036615">
    <property type="entry name" value="Mur_ligase_C_dom_sf"/>
</dbReference>
<gene>
    <name evidence="10" type="primary">murF</name>
    <name evidence="15" type="ORF">GP2143_10902</name>
</gene>
<evidence type="ECO:0000259" key="14">
    <source>
        <dbReference type="Pfam" id="PF08245"/>
    </source>
</evidence>
<keyword evidence="16" id="KW-1185">Reference proteome</keyword>
<evidence type="ECO:0000256" key="3">
    <source>
        <dbReference type="ARBA" id="ARBA00022618"/>
    </source>
</evidence>
<dbReference type="GO" id="GO:0047480">
    <property type="term" value="F:UDP-N-acetylmuramoyl-tripeptide-D-alanyl-D-alanine ligase activity"/>
    <property type="evidence" value="ECO:0007669"/>
    <property type="project" value="UniProtKB-UniRule"/>
</dbReference>
<evidence type="ECO:0000259" key="13">
    <source>
        <dbReference type="Pfam" id="PF02875"/>
    </source>
</evidence>
<comment type="caution">
    <text evidence="15">The sequence shown here is derived from an EMBL/GenBank/DDBJ whole genome shotgun (WGS) entry which is preliminary data.</text>
</comment>
<evidence type="ECO:0000256" key="11">
    <source>
        <dbReference type="RuleBase" id="RU004136"/>
    </source>
</evidence>
<dbReference type="GO" id="GO:0008766">
    <property type="term" value="F:UDP-N-acetylmuramoylalanyl-D-glutamyl-2,6-diaminopimelate-D-alanyl-D-alanine ligase activity"/>
    <property type="evidence" value="ECO:0007669"/>
    <property type="project" value="RHEA"/>
</dbReference>
<keyword evidence="5 10" id="KW-0067">ATP-binding</keyword>
<dbReference type="GO" id="GO:0008360">
    <property type="term" value="P:regulation of cell shape"/>
    <property type="evidence" value="ECO:0007669"/>
    <property type="project" value="UniProtKB-KW"/>
</dbReference>
<reference evidence="15 16" key="1">
    <citation type="journal article" date="2010" name="J. Bacteriol.">
        <title>Genome sequence of the oligotrophic marine Gammaproteobacterium HTCC2143, isolated from the Oregon Coast.</title>
        <authorList>
            <person name="Oh H.M."/>
            <person name="Kang I."/>
            <person name="Ferriera S."/>
            <person name="Giovannoni S.J."/>
            <person name="Cho J.C."/>
        </authorList>
    </citation>
    <scope>NUCLEOTIDE SEQUENCE [LARGE SCALE GENOMIC DNA]</scope>
    <source>
        <strain evidence="15 16">HTCC2143</strain>
    </source>
</reference>
<dbReference type="Pfam" id="PF01225">
    <property type="entry name" value="Mur_ligase"/>
    <property type="match status" value="1"/>
</dbReference>
<dbReference type="PANTHER" id="PTHR43024:SF1">
    <property type="entry name" value="UDP-N-ACETYLMURAMOYL-TRIPEPTIDE--D-ALANYL-D-ALANINE LIGASE"/>
    <property type="match status" value="1"/>
</dbReference>
<keyword evidence="8 10" id="KW-0131">Cell cycle</keyword>
<sequence length="452" mass="47867">MISALLLSDIARETGGQLFGEASFSNVCTDTRSVSPGDLFVALAGDHYDGNQFVSDAVIAGAVAAITSEAVTAAIPSVKVDDTRFALGQIARLNRRRFSGPVVALTGSAGKTTTKEMVARILCERGEVLATEANFNNEIGVPLTLLAIDPSHQFAVVEMGASHIGDIAYLTQFAEPTIAVLTNAMAVHIEGFGSIEAVAKTKGEIFENLPEGGVAIINQDEPFFQQWLQQAGKASVVTFSKYDTSANYYASNIHIQTNASTVFELHLAQQTITIKLALLGEHNVLNAVAAAAAAMTAGATVDDVKKGLESVRPVDGRLKASADSNRTVIDDTYNASPGSVMAAIDVLSGFSGRRCLILGTMAELGGLAEKSHRDVASYARHKGIEELLVVGEFASLVSESFGAACLPFDDVQQLLDVLDESLHSSVILVKGSRSAHMERVVEALKNNNKREK</sequence>